<dbReference type="InterPro" id="IPR013785">
    <property type="entry name" value="Aldolase_TIM"/>
</dbReference>
<dbReference type="GO" id="GO:0033982">
    <property type="term" value="F:3-dehydro-L-gulonate-6-phosphate decarboxylase activity"/>
    <property type="evidence" value="ECO:0007669"/>
    <property type="project" value="TreeGrafter"/>
</dbReference>
<dbReference type="InterPro" id="IPR001754">
    <property type="entry name" value="OMPdeCOase_dom"/>
</dbReference>
<dbReference type="AlphaFoldDB" id="A0A2H0D0T6"/>
<dbReference type="GO" id="GO:0006207">
    <property type="term" value="P:'de novo' pyrimidine nucleobase biosynthetic process"/>
    <property type="evidence" value="ECO:0007669"/>
    <property type="project" value="InterPro"/>
</dbReference>
<evidence type="ECO:0000313" key="3">
    <source>
        <dbReference type="EMBL" id="PIP75621.1"/>
    </source>
</evidence>
<dbReference type="Pfam" id="PF00215">
    <property type="entry name" value="OMPdecase"/>
    <property type="match status" value="1"/>
</dbReference>
<dbReference type="SUPFAM" id="SSF51366">
    <property type="entry name" value="Ribulose-phoshate binding barrel"/>
    <property type="match status" value="1"/>
</dbReference>
<evidence type="ECO:0000256" key="1">
    <source>
        <dbReference type="ARBA" id="ARBA00023239"/>
    </source>
</evidence>
<feature type="domain" description="Orotidine 5'-phosphate decarboxylase" evidence="2">
    <location>
        <begin position="9"/>
        <end position="212"/>
    </location>
</feature>
<dbReference type="GO" id="GO:0019854">
    <property type="term" value="P:L-ascorbic acid catabolic process"/>
    <property type="evidence" value="ECO:0007669"/>
    <property type="project" value="TreeGrafter"/>
</dbReference>
<dbReference type="GO" id="GO:0004590">
    <property type="term" value="F:orotidine-5'-phosphate decarboxylase activity"/>
    <property type="evidence" value="ECO:0007669"/>
    <property type="project" value="InterPro"/>
</dbReference>
<dbReference type="PANTHER" id="PTHR35039:SF3">
    <property type="entry name" value="3-KETO-L-GULONATE-6-PHOSPHATE DECARBOXYLASE SGBH-RELATED"/>
    <property type="match status" value="1"/>
</dbReference>
<evidence type="ECO:0000259" key="2">
    <source>
        <dbReference type="SMART" id="SM00934"/>
    </source>
</evidence>
<dbReference type="Proteomes" id="UP000230159">
    <property type="component" value="Unassembled WGS sequence"/>
</dbReference>
<reference evidence="3 4" key="1">
    <citation type="submission" date="2017-09" db="EMBL/GenBank/DDBJ databases">
        <title>Depth-based differentiation of microbial function through sediment-hosted aquifers and enrichment of novel symbionts in the deep terrestrial subsurface.</title>
        <authorList>
            <person name="Probst A.J."/>
            <person name="Ladd B."/>
            <person name="Jarett J.K."/>
            <person name="Geller-Mcgrath D.E."/>
            <person name="Sieber C.M."/>
            <person name="Emerson J.B."/>
            <person name="Anantharaman K."/>
            <person name="Thomas B.C."/>
            <person name="Malmstrom R."/>
            <person name="Stieglmeier M."/>
            <person name="Klingl A."/>
            <person name="Woyke T."/>
            <person name="Ryan C.M."/>
            <person name="Banfield J.F."/>
        </authorList>
    </citation>
    <scope>NUCLEOTIDE SEQUENCE [LARGE SCALE GENOMIC DNA]</scope>
    <source>
        <strain evidence="3">CG22_combo_CG10-13_8_21_14_all_39_9</strain>
    </source>
</reference>
<organism evidence="3 4">
    <name type="scientific">Candidatus Kuenenbacteria bacterium CG22_combo_CG10-13_8_21_14_all_39_9</name>
    <dbReference type="NCBI Taxonomy" id="1974621"/>
    <lineage>
        <taxon>Bacteria</taxon>
        <taxon>Candidatus Kueneniibacteriota</taxon>
    </lineage>
</organism>
<sequence>MNLKRRQKYLQIALNSTPFEAREIIAQLPFSGRILIEAGTPLIKIYGKRAISEIKYGIREGTYIVADTKCADLASREVEVAADAGAQAVTCLGVAPVETVDRFIEECQKNGVDSMVDMMNVDDPVSVLKELKNPPDIVVLHRGVDEREFSKEKQIPFYQINQIKDNFDVLVSVAGGDTIDEVQRAVFNGADIVVAWKAFYQSTAETAKLAEEFLKEIR</sequence>
<dbReference type="Gene3D" id="3.20.20.70">
    <property type="entry name" value="Aldolase class I"/>
    <property type="match status" value="1"/>
</dbReference>
<keyword evidence="1" id="KW-0456">Lyase</keyword>
<dbReference type="EMBL" id="PCTN01000122">
    <property type="protein sequence ID" value="PIP75621.1"/>
    <property type="molecule type" value="Genomic_DNA"/>
</dbReference>
<evidence type="ECO:0000313" key="4">
    <source>
        <dbReference type="Proteomes" id="UP000230159"/>
    </source>
</evidence>
<accession>A0A2H0D0T6</accession>
<dbReference type="PANTHER" id="PTHR35039">
    <property type="entry name" value="3-KETO-L-GULONATE-6-PHOSPHATE DECARBOXYLASE SGBH-RELATED"/>
    <property type="match status" value="1"/>
</dbReference>
<dbReference type="InterPro" id="IPR011060">
    <property type="entry name" value="RibuloseP-bd_barrel"/>
</dbReference>
<protein>
    <recommendedName>
        <fullName evidence="2">Orotidine 5'-phosphate decarboxylase domain-containing protein</fullName>
    </recommendedName>
</protein>
<name>A0A2H0D0T6_9BACT</name>
<gene>
    <name evidence="3" type="ORF">COW86_02740</name>
</gene>
<comment type="caution">
    <text evidence="3">The sequence shown here is derived from an EMBL/GenBank/DDBJ whole genome shotgun (WGS) entry which is preliminary data.</text>
</comment>
<dbReference type="SMART" id="SM00934">
    <property type="entry name" value="OMPdecase"/>
    <property type="match status" value="1"/>
</dbReference>
<proteinExistence type="predicted"/>